<feature type="transmembrane region" description="Helical" evidence="6">
    <location>
        <begin position="583"/>
        <end position="609"/>
    </location>
</feature>
<evidence type="ECO:0000256" key="6">
    <source>
        <dbReference type="SAM" id="Phobius"/>
    </source>
</evidence>
<evidence type="ECO:0000256" key="3">
    <source>
        <dbReference type="ARBA" id="ARBA00022692"/>
    </source>
</evidence>
<dbReference type="STRING" id="272558.gene:10726469"/>
<keyword evidence="2" id="KW-1003">Cell membrane</keyword>
<feature type="transmembrane region" description="Helical" evidence="6">
    <location>
        <begin position="666"/>
        <end position="689"/>
    </location>
</feature>
<dbReference type="GO" id="GO:0005886">
    <property type="term" value="C:plasma membrane"/>
    <property type="evidence" value="ECO:0007669"/>
    <property type="project" value="UniProtKB-SubCell"/>
</dbReference>
<dbReference type="eggNOG" id="COG0577">
    <property type="taxonomic scope" value="Bacteria"/>
</dbReference>
<evidence type="ECO:0000256" key="1">
    <source>
        <dbReference type="ARBA" id="ARBA00004651"/>
    </source>
</evidence>
<dbReference type="PIR" id="H83724">
    <property type="entry name" value="H83724"/>
</dbReference>
<organism evidence="8 9">
    <name type="scientific">Halalkalibacterium halodurans (strain ATCC BAA-125 / DSM 18197 / FERM 7344 / JCM 9153 / C-125)</name>
    <name type="common">Bacillus halodurans</name>
    <dbReference type="NCBI Taxonomy" id="272558"/>
    <lineage>
        <taxon>Bacteria</taxon>
        <taxon>Bacillati</taxon>
        <taxon>Bacillota</taxon>
        <taxon>Bacilli</taxon>
        <taxon>Bacillales</taxon>
        <taxon>Bacillaceae</taxon>
        <taxon>Halalkalibacterium (ex Joshi et al. 2022)</taxon>
    </lineage>
</organism>
<keyword evidence="4 6" id="KW-1133">Transmembrane helix</keyword>
<evidence type="ECO:0000256" key="5">
    <source>
        <dbReference type="ARBA" id="ARBA00023136"/>
    </source>
</evidence>
<feature type="transmembrane region" description="Helical" evidence="6">
    <location>
        <begin position="792"/>
        <end position="815"/>
    </location>
</feature>
<evidence type="ECO:0000256" key="2">
    <source>
        <dbReference type="ARBA" id="ARBA00022475"/>
    </source>
</evidence>
<dbReference type="InterPro" id="IPR003838">
    <property type="entry name" value="ABC3_permease_C"/>
</dbReference>
<evidence type="ECO:0000259" key="7">
    <source>
        <dbReference type="Pfam" id="PF02687"/>
    </source>
</evidence>
<comment type="subcellular location">
    <subcellularLocation>
        <location evidence="1">Cell membrane</location>
        <topology evidence="1">Multi-pass membrane protein</topology>
    </subcellularLocation>
</comment>
<keyword evidence="3 6" id="KW-0812">Transmembrane</keyword>
<protein>
    <submittedName>
        <fullName evidence="8">BH0600 protein</fullName>
    </submittedName>
</protein>
<feature type="transmembrane region" description="Helical" evidence="6">
    <location>
        <begin position="763"/>
        <end position="786"/>
    </location>
</feature>
<keyword evidence="9" id="KW-1185">Reference proteome</keyword>
<dbReference type="Pfam" id="PF02687">
    <property type="entry name" value="FtsX"/>
    <property type="match status" value="1"/>
</dbReference>
<feature type="domain" description="ABC3 transporter permease C-terminal" evidence="7">
    <location>
        <begin position="540"/>
        <end position="641"/>
    </location>
</feature>
<evidence type="ECO:0000256" key="4">
    <source>
        <dbReference type="ARBA" id="ARBA00022989"/>
    </source>
</evidence>
<proteinExistence type="predicted"/>
<dbReference type="AlphaFoldDB" id="Q9KF85"/>
<gene>
    <name evidence="8" type="ordered locus">BH0600</name>
</gene>
<dbReference type="HOGENOM" id="CLU_010205_0_0_9"/>
<keyword evidence="5 6" id="KW-0472">Membrane</keyword>
<sequence>MLRYSFRSIKRNFASSLLLVGALVAIFVASPLSFSMLSSIQAEVDANIKQYARGSYDLLIRPIGTQTAVETTLGVVEENYLALGEGGISLNEWETIKALDGVEVAAPVASLGYFAGETHTVAVEFPNNSSFIEGRFQTSDGLHTYPLQAGGSYYVLEQEGYYYGYEYVQQGNEEIPGSGGPPFFSMPVTYHLIVGIDQQEEEKLTGFNFSALNNSIPEGFRFYFDLDVERHIKIIYLKDATTPLTVQVDVAPIDWETADTERLKDELGLTYDEPLFISEQFPSLFTQFQDRHIGPIETYTFDLSEHMPPFSYDPVSLDYDGSMHEPIENAYGVSESSRFYQASPIDYDIQAGGRLKVKQVGDYEGIPIYRTIQEQGGAAYELHGIGKIPFLLYPVGHFTTAEYEHSLSASPLGIYQQAPSVLSDGTMLHETIAPGSFVNAPAHGLMALEDAAFIKGDAPIDAIRIRVAGITAYDQEAVDKMSQVATEIAKLGDYQIDVIAGASPAPMTMDVEGIGEVVQPWTSLGAAATIRDGWNGTNVLIAGLFLFVSISYLANRFHFRRHTKKEEQELLLDLGWKKRHIRWLYLMENSSLIFLSAAIASLILLAYIWLYQADWFILIFFVAVVVLTFLFSLIYVSMMRGVQKISFRRLKGQTVWIRNLFYYRRLLTLSIIQLASVALLLAFVVSSIAATIAQTGGTYLGVYINDAVFIPLVSIMVAALFLAVLTVGESTSAFLLLRKEELQTLRDIGWRIKDVHRLCLKESAVWTTGAIMGGVVISLLTVSVFYSLSLSFLLFAGVAVVLLSSIAIVTAGGMIRSSLRKMA</sequence>
<dbReference type="KEGG" id="bha:BH0600"/>
<evidence type="ECO:0000313" key="8">
    <source>
        <dbReference type="EMBL" id="BAB04319.1"/>
    </source>
</evidence>
<evidence type="ECO:0000313" key="9">
    <source>
        <dbReference type="Proteomes" id="UP000001258"/>
    </source>
</evidence>
<dbReference type="RefSeq" id="WP_010896777.1">
    <property type="nucleotide sequence ID" value="NC_002570.2"/>
</dbReference>
<name>Q9KF85_HALH5</name>
<accession>Q9KF85</accession>
<feature type="transmembrane region" description="Helical" evidence="6">
    <location>
        <begin position="533"/>
        <end position="554"/>
    </location>
</feature>
<dbReference type="Proteomes" id="UP000001258">
    <property type="component" value="Chromosome"/>
</dbReference>
<feature type="transmembrane region" description="Helical" evidence="6">
    <location>
        <begin position="615"/>
        <end position="638"/>
    </location>
</feature>
<dbReference type="EMBL" id="BA000004">
    <property type="protein sequence ID" value="BAB04319.1"/>
    <property type="molecule type" value="Genomic_DNA"/>
</dbReference>
<feature type="transmembrane region" description="Helical" evidence="6">
    <location>
        <begin position="709"/>
        <end position="737"/>
    </location>
</feature>
<reference evidence="8 9" key="1">
    <citation type="journal article" date="2000" name="Nucleic Acids Res.">
        <title>Complete genome sequence of the alkaliphilic bacterium Bacillus halodurans and genomic sequence comparison with Bacillus subtilis.</title>
        <authorList>
            <person name="Takami H."/>
            <person name="Nakasone K."/>
            <person name="Takaki Y."/>
            <person name="Maeno G."/>
            <person name="Sasaki R."/>
            <person name="Masui N."/>
            <person name="Fuji F."/>
            <person name="Hirama C."/>
            <person name="Nakamura Y."/>
            <person name="Ogasawara N."/>
            <person name="Kuhara S."/>
            <person name="Horikoshi K."/>
        </authorList>
    </citation>
    <scope>NUCLEOTIDE SEQUENCE [LARGE SCALE GENOMIC DNA]</scope>
    <source>
        <strain evidence="9">ATCC BAA-125 / DSM 18197 / FERM 7344 / JCM 9153 / C-125</strain>
    </source>
</reference>